<dbReference type="AlphaFoldDB" id="A0AAN1JMH0"/>
<dbReference type="EMBL" id="CP026109">
    <property type="protein sequence ID" value="AUT76813.1"/>
    <property type="molecule type" value="Genomic_DNA"/>
</dbReference>
<dbReference type="InterPro" id="IPR035919">
    <property type="entry name" value="EAL_sf"/>
</dbReference>
<dbReference type="CDD" id="cd01949">
    <property type="entry name" value="GGDEF"/>
    <property type="match status" value="1"/>
</dbReference>
<sequence>MAYAKPNEGGRSSRIWPLHPPSFALSLFWIPAGALLVILGIWIITIIRIQTEKQEAHRAVSEATSQIATSFVAHIDKTVHDADVAVKLVKYEYERSPSTFRLDTLKENGLVSADTALQVTVVGPTGGVLQTTTPDAKPINLSDRAHFVAHKRDPNLGLYISQPVLGRLSHHWTLQFTRRLNNPDGSFAGVVVVSEDPNFLTTGFYHLDAVGVGGMLLVMSDNGYLLSRLAAGVSTWPIGTPASGYRAMLNARGDALTDPVDHMRRFVTYLHSTRFPVGVIVGISENSALAGYRHAKDLYLLLASVLTVVLLPAAAIITATMSRLAVARADMQHLAETDALTGLPNRYLLTESLRRCIERENSLGRLALLFVDLDNFKRINDALGHQIGDELLQNVARRLVNVAGEKSIVARVGGDEFVVLVECTDAKAVAHRMAQSIIDAFELAFGLRGNSYVMRVSIGVAVYEFGFDAAYDLLRQADLAMYAAKEKGRSANASRFHAYTPDLSVHAMRDIERQQELQYAIENREFFLEYQPIVSLDSGETQGIEALVRWRHPEKGVIAPAEFIPFAESTGFIIPIGELILETACTQLSEWQEVDTRLFYMSVNVSAAQLVHGDLVNVIHRCLERHSIAAQRLKVEITETAILEDSALVGRRLQELRRLGVRVMLDDFGTGYSSLSQLTNLIIDGVKIGRSFTQGVPGDRTAQATFRSIVFLARDLGLSLVVEGVETEEQANWLRRFGDIEVQGFYFGRPIVPDRMRAGRAA</sequence>
<keyword evidence="1" id="KW-1133">Transmembrane helix</keyword>
<dbReference type="SMART" id="SM00052">
    <property type="entry name" value="EAL"/>
    <property type="match status" value="1"/>
</dbReference>
<name>A0AAN1JMH0_9BURK</name>
<dbReference type="InterPro" id="IPR043128">
    <property type="entry name" value="Rev_trsase/Diguanyl_cyclase"/>
</dbReference>
<feature type="transmembrane region" description="Helical" evidence="1">
    <location>
        <begin position="298"/>
        <end position="321"/>
    </location>
</feature>
<accession>A0AAN1JMH0</accession>
<dbReference type="KEGG" id="phs:C2L64_52465"/>
<evidence type="ECO:0000259" key="3">
    <source>
        <dbReference type="PROSITE" id="PS50887"/>
    </source>
</evidence>
<keyword evidence="1" id="KW-0812">Transmembrane</keyword>
<dbReference type="PROSITE" id="PS50887">
    <property type="entry name" value="GGDEF"/>
    <property type="match status" value="1"/>
</dbReference>
<dbReference type="Pfam" id="PF00563">
    <property type="entry name" value="EAL"/>
    <property type="match status" value="1"/>
</dbReference>
<dbReference type="InterPro" id="IPR029787">
    <property type="entry name" value="Nucleotide_cyclase"/>
</dbReference>
<dbReference type="Gene3D" id="3.20.20.450">
    <property type="entry name" value="EAL domain"/>
    <property type="match status" value="1"/>
</dbReference>
<dbReference type="CDD" id="cd12914">
    <property type="entry name" value="PDC1_DGC_like"/>
    <property type="match status" value="1"/>
</dbReference>
<feature type="domain" description="EAL" evidence="2">
    <location>
        <begin position="510"/>
        <end position="762"/>
    </location>
</feature>
<evidence type="ECO:0000259" key="2">
    <source>
        <dbReference type="PROSITE" id="PS50883"/>
    </source>
</evidence>
<feature type="transmembrane region" description="Helical" evidence="1">
    <location>
        <begin position="23"/>
        <end position="47"/>
    </location>
</feature>
<feature type="domain" description="GGDEF" evidence="3">
    <location>
        <begin position="364"/>
        <end position="497"/>
    </location>
</feature>
<dbReference type="Gene3D" id="3.30.450.20">
    <property type="entry name" value="PAS domain"/>
    <property type="match status" value="1"/>
</dbReference>
<keyword evidence="1" id="KW-0472">Membrane</keyword>
<dbReference type="Proteomes" id="UP000236649">
    <property type="component" value="Chromosome 5"/>
</dbReference>
<dbReference type="SMART" id="SM00267">
    <property type="entry name" value="GGDEF"/>
    <property type="match status" value="1"/>
</dbReference>
<dbReference type="SUPFAM" id="SSF141868">
    <property type="entry name" value="EAL domain-like"/>
    <property type="match status" value="1"/>
</dbReference>
<evidence type="ECO:0000313" key="4">
    <source>
        <dbReference type="EMBL" id="AUT76813.1"/>
    </source>
</evidence>
<dbReference type="CDD" id="cd01948">
    <property type="entry name" value="EAL"/>
    <property type="match status" value="1"/>
</dbReference>
<dbReference type="PROSITE" id="PS50883">
    <property type="entry name" value="EAL"/>
    <property type="match status" value="1"/>
</dbReference>
<gene>
    <name evidence="4" type="ORF">C2L64_52465</name>
</gene>
<organism evidence="4 5">
    <name type="scientific">Paraburkholderia hospita</name>
    <dbReference type="NCBI Taxonomy" id="169430"/>
    <lineage>
        <taxon>Bacteria</taxon>
        <taxon>Pseudomonadati</taxon>
        <taxon>Pseudomonadota</taxon>
        <taxon>Betaproteobacteria</taxon>
        <taxon>Burkholderiales</taxon>
        <taxon>Burkholderiaceae</taxon>
        <taxon>Paraburkholderia</taxon>
    </lineage>
</organism>
<dbReference type="NCBIfam" id="TIGR00254">
    <property type="entry name" value="GGDEF"/>
    <property type="match status" value="1"/>
</dbReference>
<dbReference type="InterPro" id="IPR000160">
    <property type="entry name" value="GGDEF_dom"/>
</dbReference>
<dbReference type="InterPro" id="IPR001633">
    <property type="entry name" value="EAL_dom"/>
</dbReference>
<dbReference type="SUPFAM" id="SSF55073">
    <property type="entry name" value="Nucleotide cyclase"/>
    <property type="match status" value="1"/>
</dbReference>
<evidence type="ECO:0000256" key="1">
    <source>
        <dbReference type="SAM" id="Phobius"/>
    </source>
</evidence>
<dbReference type="PANTHER" id="PTHR44757">
    <property type="entry name" value="DIGUANYLATE CYCLASE DGCP"/>
    <property type="match status" value="1"/>
</dbReference>
<dbReference type="Pfam" id="PF00990">
    <property type="entry name" value="GGDEF"/>
    <property type="match status" value="1"/>
</dbReference>
<proteinExistence type="predicted"/>
<reference evidence="4 5" key="1">
    <citation type="submission" date="2018-01" db="EMBL/GenBank/DDBJ databases">
        <title>Species boundaries and ecological features among Paraburkholderia terrae DSMZ17804T, P. hospita DSMZ17164T and P. caribensis DSMZ13236T.</title>
        <authorList>
            <person name="Pratama A.A."/>
        </authorList>
    </citation>
    <scope>NUCLEOTIDE SEQUENCE [LARGE SCALE GENOMIC DNA]</scope>
    <source>
        <strain evidence="4 5">DSM 17164</strain>
    </source>
</reference>
<dbReference type="InterPro" id="IPR052155">
    <property type="entry name" value="Biofilm_reg_signaling"/>
</dbReference>
<evidence type="ECO:0000313" key="5">
    <source>
        <dbReference type="Proteomes" id="UP000236649"/>
    </source>
</evidence>
<dbReference type="Gene3D" id="3.30.70.270">
    <property type="match status" value="1"/>
</dbReference>
<protein>
    <submittedName>
        <fullName evidence="4">GGDEF-domain containing protein</fullName>
    </submittedName>
</protein>
<dbReference type="PANTHER" id="PTHR44757:SF2">
    <property type="entry name" value="BIOFILM ARCHITECTURE MAINTENANCE PROTEIN MBAA"/>
    <property type="match status" value="1"/>
</dbReference>